<evidence type="ECO:0000313" key="1">
    <source>
        <dbReference type="EMBL" id="QDU34260.1"/>
    </source>
</evidence>
<accession>A0A517YVL8</accession>
<dbReference type="Proteomes" id="UP000317369">
    <property type="component" value="Chromosome"/>
</dbReference>
<protein>
    <submittedName>
        <fullName evidence="1">Uncharacterized protein</fullName>
    </submittedName>
</protein>
<dbReference type="OrthoDB" id="121684at2"/>
<reference evidence="1 2" key="1">
    <citation type="submission" date="2019-02" db="EMBL/GenBank/DDBJ databases">
        <title>Deep-cultivation of Planctomycetes and their phenomic and genomic characterization uncovers novel biology.</title>
        <authorList>
            <person name="Wiegand S."/>
            <person name="Jogler M."/>
            <person name="Boedeker C."/>
            <person name="Pinto D."/>
            <person name="Vollmers J."/>
            <person name="Rivas-Marin E."/>
            <person name="Kohn T."/>
            <person name="Peeters S.H."/>
            <person name="Heuer A."/>
            <person name="Rast P."/>
            <person name="Oberbeckmann S."/>
            <person name="Bunk B."/>
            <person name="Jeske O."/>
            <person name="Meyerdierks A."/>
            <person name="Storesund J.E."/>
            <person name="Kallscheuer N."/>
            <person name="Luecker S."/>
            <person name="Lage O.M."/>
            <person name="Pohl T."/>
            <person name="Merkel B.J."/>
            <person name="Hornburger P."/>
            <person name="Mueller R.-W."/>
            <person name="Bruemmer F."/>
            <person name="Labrenz M."/>
            <person name="Spormann A.M."/>
            <person name="Op den Camp H."/>
            <person name="Overmann J."/>
            <person name="Amann R."/>
            <person name="Jetten M.S.M."/>
            <person name="Mascher T."/>
            <person name="Medema M.H."/>
            <person name="Devos D.P."/>
            <person name="Kaster A.-K."/>
            <person name="Ovreas L."/>
            <person name="Rohde M."/>
            <person name="Galperin M.Y."/>
            <person name="Jogler C."/>
        </authorList>
    </citation>
    <scope>NUCLEOTIDE SEQUENCE [LARGE SCALE GENOMIC DNA]</scope>
    <source>
        <strain evidence="1 2">KS4</strain>
    </source>
</reference>
<evidence type="ECO:0000313" key="2">
    <source>
        <dbReference type="Proteomes" id="UP000317369"/>
    </source>
</evidence>
<name>A0A517YVL8_9BACT</name>
<gene>
    <name evidence="1" type="ORF">KS4_23260</name>
</gene>
<dbReference type="RefSeq" id="WP_145077950.1">
    <property type="nucleotide sequence ID" value="NZ_CP036425.1"/>
</dbReference>
<dbReference type="KEGG" id="pcor:KS4_23260"/>
<sequence>MAKYRKKPVVVEAVRCAGSVESIAGFIGGAVLTFDMREVLLETANEKLRVPAGHYLVKDIDGLKVVPPDIFAATYERVEDPIAKDEG</sequence>
<organism evidence="1 2">
    <name type="scientific">Poriferisphaera corsica</name>
    <dbReference type="NCBI Taxonomy" id="2528020"/>
    <lineage>
        <taxon>Bacteria</taxon>
        <taxon>Pseudomonadati</taxon>
        <taxon>Planctomycetota</taxon>
        <taxon>Phycisphaerae</taxon>
        <taxon>Phycisphaerales</taxon>
        <taxon>Phycisphaeraceae</taxon>
        <taxon>Poriferisphaera</taxon>
    </lineage>
</organism>
<dbReference type="AlphaFoldDB" id="A0A517YVL8"/>
<keyword evidence="2" id="KW-1185">Reference proteome</keyword>
<proteinExistence type="predicted"/>
<dbReference type="EMBL" id="CP036425">
    <property type="protein sequence ID" value="QDU34260.1"/>
    <property type="molecule type" value="Genomic_DNA"/>
</dbReference>